<comment type="caution">
    <text evidence="4">The sequence shown here is derived from an EMBL/GenBank/DDBJ whole genome shotgun (WGS) entry which is preliminary data.</text>
</comment>
<dbReference type="GO" id="GO:0047617">
    <property type="term" value="F:fatty acyl-CoA hydrolase activity"/>
    <property type="evidence" value="ECO:0007669"/>
    <property type="project" value="InterPro"/>
</dbReference>
<protein>
    <recommendedName>
        <fullName evidence="3">Thioesterase domain-containing protein</fullName>
    </recommendedName>
</protein>
<reference evidence="4" key="1">
    <citation type="journal article" date="2015" name="Nature">
        <title>Complex archaea that bridge the gap between prokaryotes and eukaryotes.</title>
        <authorList>
            <person name="Spang A."/>
            <person name="Saw J.H."/>
            <person name="Jorgensen S.L."/>
            <person name="Zaremba-Niedzwiedzka K."/>
            <person name="Martijn J."/>
            <person name="Lind A.E."/>
            <person name="van Eijk R."/>
            <person name="Schleper C."/>
            <person name="Guy L."/>
            <person name="Ettema T.J."/>
        </authorList>
    </citation>
    <scope>NUCLEOTIDE SEQUENCE</scope>
</reference>
<evidence type="ECO:0000256" key="1">
    <source>
        <dbReference type="ARBA" id="ARBA00008324"/>
    </source>
</evidence>
<evidence type="ECO:0000256" key="2">
    <source>
        <dbReference type="ARBA" id="ARBA00022801"/>
    </source>
</evidence>
<evidence type="ECO:0000259" key="3">
    <source>
        <dbReference type="Pfam" id="PF03061"/>
    </source>
</evidence>
<sequence length="97" mass="10813">MPKNFPLHGRGFHPFADLIGLEFSLHEKAHSQCVLKVDKKLMNPHNVLHGGVMYSMADTGMGAALYSLLEEDELCATVEIKISYFKPVRHGILTCDT</sequence>
<dbReference type="InterPro" id="IPR039298">
    <property type="entry name" value="ACOT13"/>
</dbReference>
<keyword evidence="2" id="KW-0378">Hydrolase</keyword>
<feature type="domain" description="Thioesterase" evidence="3">
    <location>
        <begin position="45"/>
        <end position="96"/>
    </location>
</feature>
<dbReference type="PANTHER" id="PTHR21660:SF1">
    <property type="entry name" value="ACYL-COENZYME A THIOESTERASE 13"/>
    <property type="match status" value="1"/>
</dbReference>
<dbReference type="PANTHER" id="PTHR21660">
    <property type="entry name" value="THIOESTERASE SUPERFAMILY MEMBER-RELATED"/>
    <property type="match status" value="1"/>
</dbReference>
<dbReference type="InterPro" id="IPR029069">
    <property type="entry name" value="HotDog_dom_sf"/>
</dbReference>
<organism evidence="4">
    <name type="scientific">marine sediment metagenome</name>
    <dbReference type="NCBI Taxonomy" id="412755"/>
    <lineage>
        <taxon>unclassified sequences</taxon>
        <taxon>metagenomes</taxon>
        <taxon>ecological metagenomes</taxon>
    </lineage>
</organism>
<dbReference type="AlphaFoldDB" id="A0A0F9KTF9"/>
<feature type="non-terminal residue" evidence="4">
    <location>
        <position position="97"/>
    </location>
</feature>
<evidence type="ECO:0000313" key="4">
    <source>
        <dbReference type="EMBL" id="KKM85599.1"/>
    </source>
</evidence>
<comment type="similarity">
    <text evidence="1">Belongs to the thioesterase PaaI family.</text>
</comment>
<proteinExistence type="inferred from homology"/>
<dbReference type="Gene3D" id="3.10.129.10">
    <property type="entry name" value="Hotdog Thioesterase"/>
    <property type="match status" value="1"/>
</dbReference>
<dbReference type="EMBL" id="LAZR01007385">
    <property type="protein sequence ID" value="KKM85599.1"/>
    <property type="molecule type" value="Genomic_DNA"/>
</dbReference>
<dbReference type="NCBIfam" id="TIGR00369">
    <property type="entry name" value="unchar_dom_1"/>
    <property type="match status" value="1"/>
</dbReference>
<dbReference type="InterPro" id="IPR003736">
    <property type="entry name" value="PAAI_dom"/>
</dbReference>
<accession>A0A0F9KTF9</accession>
<dbReference type="SUPFAM" id="SSF54637">
    <property type="entry name" value="Thioesterase/thiol ester dehydrase-isomerase"/>
    <property type="match status" value="1"/>
</dbReference>
<dbReference type="Pfam" id="PF03061">
    <property type="entry name" value="4HBT"/>
    <property type="match status" value="1"/>
</dbReference>
<name>A0A0F9KTF9_9ZZZZ</name>
<dbReference type="CDD" id="cd03443">
    <property type="entry name" value="PaaI_thioesterase"/>
    <property type="match status" value="1"/>
</dbReference>
<gene>
    <name evidence="4" type="ORF">LCGC14_1287490</name>
</gene>
<dbReference type="InterPro" id="IPR006683">
    <property type="entry name" value="Thioestr_dom"/>
</dbReference>